<evidence type="ECO:0000256" key="5">
    <source>
        <dbReference type="ARBA" id="ARBA00022691"/>
    </source>
</evidence>
<reference evidence="10" key="3">
    <citation type="submission" date="2015-06" db="UniProtKB">
        <authorList>
            <consortium name="EnsemblMetazoa"/>
        </authorList>
    </citation>
    <scope>IDENTIFICATION</scope>
</reference>
<dbReference type="GO" id="GO:0005737">
    <property type="term" value="C:cytoplasm"/>
    <property type="evidence" value="ECO:0007669"/>
    <property type="project" value="UniProtKB-SubCell"/>
</dbReference>
<keyword evidence="6" id="KW-0009">Actin-binding</keyword>
<dbReference type="Proteomes" id="UP000014760">
    <property type="component" value="Unassembled WGS sequence"/>
</dbReference>
<dbReference type="EnsemblMetazoa" id="CapteT181634">
    <property type="protein sequence ID" value="CapteP181634"/>
    <property type="gene ID" value="CapteG181634"/>
</dbReference>
<comment type="subcellular location">
    <subcellularLocation>
        <location evidence="1">Cytoplasm</location>
    </subcellularLocation>
</comment>
<dbReference type="Gene3D" id="3.90.1420.10">
    <property type="entry name" value="Rubisco LSMT, substrate-binding domain"/>
    <property type="match status" value="1"/>
</dbReference>
<evidence type="ECO:0000313" key="9">
    <source>
        <dbReference type="EMBL" id="ELU11224.1"/>
    </source>
</evidence>
<evidence type="ECO:0000256" key="2">
    <source>
        <dbReference type="ARBA" id="ARBA00022490"/>
    </source>
</evidence>
<evidence type="ECO:0000313" key="10">
    <source>
        <dbReference type="EnsemblMetazoa" id="CapteP181634"/>
    </source>
</evidence>
<dbReference type="EMBL" id="KB296865">
    <property type="protein sequence ID" value="ELU11224.1"/>
    <property type="molecule type" value="Genomic_DNA"/>
</dbReference>
<evidence type="ECO:0000256" key="7">
    <source>
        <dbReference type="PROSITE-ProRule" id="PRU00898"/>
    </source>
</evidence>
<dbReference type="Pfam" id="PF00856">
    <property type="entry name" value="SET"/>
    <property type="match status" value="1"/>
</dbReference>
<feature type="domain" description="SET" evidence="8">
    <location>
        <begin position="92"/>
        <end position="313"/>
    </location>
</feature>
<comment type="catalytic activity">
    <reaction evidence="7">
        <text>L-histidyl-[protein] + S-adenosyl-L-methionine = N(tele)-methyl-L-histidyl-[protein] + S-adenosyl-L-homocysteine + H(+)</text>
        <dbReference type="Rhea" id="RHEA:19369"/>
        <dbReference type="Rhea" id="RHEA-COMP:9745"/>
        <dbReference type="Rhea" id="RHEA-COMP:11600"/>
        <dbReference type="ChEBI" id="CHEBI:15378"/>
        <dbReference type="ChEBI" id="CHEBI:16367"/>
        <dbReference type="ChEBI" id="CHEBI:29979"/>
        <dbReference type="ChEBI" id="CHEBI:57856"/>
        <dbReference type="ChEBI" id="CHEBI:59789"/>
        <dbReference type="EC" id="2.1.1.85"/>
    </reaction>
</comment>
<dbReference type="GO" id="GO:0016279">
    <property type="term" value="F:protein-lysine N-methyltransferase activity"/>
    <property type="evidence" value="ECO:0007669"/>
    <property type="project" value="TreeGrafter"/>
</dbReference>
<dbReference type="SUPFAM" id="SSF81822">
    <property type="entry name" value="RuBisCo LSMT C-terminal, substrate-binding domain"/>
    <property type="match status" value="1"/>
</dbReference>
<dbReference type="PROSITE" id="PS50280">
    <property type="entry name" value="SET"/>
    <property type="match status" value="1"/>
</dbReference>
<dbReference type="PROSITE" id="PS51565">
    <property type="entry name" value="SAM_MT85_SETD3"/>
    <property type="match status" value="1"/>
</dbReference>
<protein>
    <recommendedName>
        <fullName evidence="7">protein-histidine N-methyltransferase</fullName>
        <ecNumber evidence="7">2.1.1.85</ecNumber>
    </recommendedName>
</protein>
<evidence type="ECO:0000256" key="6">
    <source>
        <dbReference type="ARBA" id="ARBA00023203"/>
    </source>
</evidence>
<evidence type="ECO:0000259" key="8">
    <source>
        <dbReference type="PROSITE" id="PS50280"/>
    </source>
</evidence>
<evidence type="ECO:0000256" key="3">
    <source>
        <dbReference type="ARBA" id="ARBA00022603"/>
    </source>
</evidence>
<sequence length="541" mass="61360">MGRKNRKSSNVEVGLPRNVRRETLEIVSILLDRCSSPFGSHGQSEWTEFLEVYNLVEKLRKKQQNYVIAKSGREKNFDGFMGWLKSNSVDAEAVEIQHFDVGGYGIKATRDFKEGELFLAIPRSVMMTTDTAKNSALGALIADNRILQTMPNILLALHVLCELCSPASFWLPYLKILPHSYSSPLYFNPEDLQLLKASPTLSEMINQFRNITRQYAYFFNLFQGHELASKLPIQVKNICYDDYRWAVSSVMTRQNQIPTLDGQRMISALIPLWDMCNHTNGQITTDFSLKNDRSECFSLEGTVAGAQVFIFYGSRSNAELLIHNGFVYPQNHSDRLTIRLGISKNDPLFSMKSEVLSRLSMQASRLFSLHCGVNPVDSDTLAFLRVVVMTEDDLRTALACRQQISKLRDFDDFVSEDNERKAWAFLATRVLLLLKAYPTSAQEDATLLQGNDLSTHARLAVQLRHCEKNILMSTHEYANRMMDSAEERVKAQPATIEDDLDHLESQLNEETPALPTTTTEGKAMISDDLEAEMRDIKLAEL</sequence>
<proteinExistence type="inferred from homology"/>
<dbReference type="GO" id="GO:0032259">
    <property type="term" value="P:methylation"/>
    <property type="evidence" value="ECO:0007669"/>
    <property type="project" value="UniProtKB-KW"/>
</dbReference>
<dbReference type="HOGENOM" id="CLU_028272_0_0_1"/>
<evidence type="ECO:0000313" key="11">
    <source>
        <dbReference type="Proteomes" id="UP000014760"/>
    </source>
</evidence>
<dbReference type="OMA" id="QHIDGIF"/>
<evidence type="ECO:0000256" key="4">
    <source>
        <dbReference type="ARBA" id="ARBA00022679"/>
    </source>
</evidence>
<dbReference type="InterPro" id="IPR025785">
    <property type="entry name" value="SETD3"/>
</dbReference>
<name>R7UY49_CAPTE</name>
<evidence type="ECO:0000256" key="1">
    <source>
        <dbReference type="ARBA" id="ARBA00004496"/>
    </source>
</evidence>
<organism evidence="9">
    <name type="scientific">Capitella teleta</name>
    <name type="common">Polychaete worm</name>
    <dbReference type="NCBI Taxonomy" id="283909"/>
    <lineage>
        <taxon>Eukaryota</taxon>
        <taxon>Metazoa</taxon>
        <taxon>Spiralia</taxon>
        <taxon>Lophotrochozoa</taxon>
        <taxon>Annelida</taxon>
        <taxon>Polychaeta</taxon>
        <taxon>Sedentaria</taxon>
        <taxon>Scolecida</taxon>
        <taxon>Capitellidae</taxon>
        <taxon>Capitella</taxon>
    </lineage>
</organism>
<gene>
    <name evidence="9" type="ORF">CAPTEDRAFT_181634</name>
</gene>
<dbReference type="PANTHER" id="PTHR13271:SF47">
    <property type="entry name" value="ACTIN-HISTIDINE N-METHYLTRANSFERASE"/>
    <property type="match status" value="1"/>
</dbReference>
<dbReference type="GO" id="GO:0018064">
    <property type="term" value="F:protein-L-histidine N-tele-methyltransferase activity"/>
    <property type="evidence" value="ECO:0007669"/>
    <property type="project" value="UniProtKB-EC"/>
</dbReference>
<dbReference type="STRING" id="283909.R7UY49"/>
<keyword evidence="4 7" id="KW-0808">Transferase</keyword>
<reference evidence="9 11" key="2">
    <citation type="journal article" date="2013" name="Nature">
        <title>Insights into bilaterian evolution from three spiralian genomes.</title>
        <authorList>
            <person name="Simakov O."/>
            <person name="Marletaz F."/>
            <person name="Cho S.J."/>
            <person name="Edsinger-Gonzales E."/>
            <person name="Havlak P."/>
            <person name="Hellsten U."/>
            <person name="Kuo D.H."/>
            <person name="Larsson T."/>
            <person name="Lv J."/>
            <person name="Arendt D."/>
            <person name="Savage R."/>
            <person name="Osoegawa K."/>
            <person name="de Jong P."/>
            <person name="Grimwood J."/>
            <person name="Chapman J.A."/>
            <person name="Shapiro H."/>
            <person name="Aerts A."/>
            <person name="Otillar R.P."/>
            <person name="Terry A.Y."/>
            <person name="Boore J.L."/>
            <person name="Grigoriev I.V."/>
            <person name="Lindberg D.R."/>
            <person name="Seaver E.C."/>
            <person name="Weisblat D.A."/>
            <person name="Putnam N.H."/>
            <person name="Rokhsar D.S."/>
        </authorList>
    </citation>
    <scope>NUCLEOTIDE SEQUENCE</scope>
    <source>
        <strain evidence="9 11">I ESC-2004</strain>
    </source>
</reference>
<dbReference type="InterPro" id="IPR036464">
    <property type="entry name" value="Rubisco_LSMT_subst-bd_sf"/>
</dbReference>
<comment type="similarity">
    <text evidence="7">Belongs to the class V-like SAM-binding methyltransferase superfamily. SETD3 actin-histidine methyltransferase family.</text>
</comment>
<dbReference type="EC" id="2.1.1.85" evidence="7"/>
<keyword evidence="5 7" id="KW-0949">S-adenosyl-L-methionine</keyword>
<keyword evidence="2" id="KW-0963">Cytoplasm</keyword>
<dbReference type="InterPro" id="IPR046341">
    <property type="entry name" value="SET_dom_sf"/>
</dbReference>
<dbReference type="Pfam" id="PF09273">
    <property type="entry name" value="Rubis-subs-bind"/>
    <property type="match status" value="1"/>
</dbReference>
<dbReference type="InterPro" id="IPR001214">
    <property type="entry name" value="SET_dom"/>
</dbReference>
<keyword evidence="11" id="KW-1185">Reference proteome</keyword>
<dbReference type="CDD" id="cd19176">
    <property type="entry name" value="SET_SETD3"/>
    <property type="match status" value="1"/>
</dbReference>
<dbReference type="InterPro" id="IPR015353">
    <property type="entry name" value="Rubisco_LSMT_subst-bd"/>
</dbReference>
<dbReference type="InterPro" id="IPR050600">
    <property type="entry name" value="SETD3_SETD6_MTase"/>
</dbReference>
<dbReference type="OrthoDB" id="441812at2759"/>
<dbReference type="AlphaFoldDB" id="R7UY49"/>
<keyword evidence="3 7" id="KW-0489">Methyltransferase</keyword>
<accession>R7UY49</accession>
<dbReference type="PANTHER" id="PTHR13271">
    <property type="entry name" value="UNCHARACTERIZED PUTATIVE METHYLTRANSFERASE"/>
    <property type="match status" value="1"/>
</dbReference>
<reference evidence="11" key="1">
    <citation type="submission" date="2012-12" db="EMBL/GenBank/DDBJ databases">
        <authorList>
            <person name="Hellsten U."/>
            <person name="Grimwood J."/>
            <person name="Chapman J.A."/>
            <person name="Shapiro H."/>
            <person name="Aerts A."/>
            <person name="Otillar R.P."/>
            <person name="Terry A.Y."/>
            <person name="Boore J.L."/>
            <person name="Simakov O."/>
            <person name="Marletaz F."/>
            <person name="Cho S.-J."/>
            <person name="Edsinger-Gonzales E."/>
            <person name="Havlak P."/>
            <person name="Kuo D.-H."/>
            <person name="Larsson T."/>
            <person name="Lv J."/>
            <person name="Arendt D."/>
            <person name="Savage R."/>
            <person name="Osoegawa K."/>
            <person name="de Jong P."/>
            <person name="Lindberg D.R."/>
            <person name="Seaver E.C."/>
            <person name="Weisblat D.A."/>
            <person name="Putnam N.H."/>
            <person name="Grigoriev I.V."/>
            <person name="Rokhsar D.S."/>
        </authorList>
    </citation>
    <scope>NUCLEOTIDE SEQUENCE</scope>
    <source>
        <strain evidence="11">I ESC-2004</strain>
    </source>
</reference>
<dbReference type="SUPFAM" id="SSF82199">
    <property type="entry name" value="SET domain"/>
    <property type="match status" value="1"/>
</dbReference>
<dbReference type="EMBL" id="AMQN01005800">
    <property type="status" value="NOT_ANNOTATED_CDS"/>
    <property type="molecule type" value="Genomic_DNA"/>
</dbReference>
<dbReference type="FunCoup" id="R7UY49">
    <property type="interactions" value="2029"/>
</dbReference>
<dbReference type="Gene3D" id="3.90.1410.10">
    <property type="entry name" value="set domain protein methyltransferase, domain 1"/>
    <property type="match status" value="1"/>
</dbReference>
<dbReference type="GO" id="GO:0003779">
    <property type="term" value="F:actin binding"/>
    <property type="evidence" value="ECO:0007669"/>
    <property type="project" value="UniProtKB-KW"/>
</dbReference>
<dbReference type="InterPro" id="IPR044428">
    <property type="entry name" value="SETD3_SET"/>
</dbReference>